<dbReference type="AlphaFoldDB" id="I0UYT4"/>
<dbReference type="Proteomes" id="UP000004691">
    <property type="component" value="Unassembled WGS sequence"/>
</dbReference>
<feature type="compositionally biased region" description="Basic and acidic residues" evidence="1">
    <location>
        <begin position="602"/>
        <end position="618"/>
    </location>
</feature>
<feature type="compositionally biased region" description="Low complexity" evidence="1">
    <location>
        <begin position="501"/>
        <end position="514"/>
    </location>
</feature>
<organism evidence="2 3">
    <name type="scientific">Saccharomonospora xinjiangensis XJ-54</name>
    <dbReference type="NCBI Taxonomy" id="882086"/>
    <lineage>
        <taxon>Bacteria</taxon>
        <taxon>Bacillati</taxon>
        <taxon>Actinomycetota</taxon>
        <taxon>Actinomycetes</taxon>
        <taxon>Pseudonocardiales</taxon>
        <taxon>Pseudonocardiaceae</taxon>
        <taxon>Saccharomonospora</taxon>
    </lineage>
</organism>
<name>I0UYT4_9PSEU</name>
<feature type="compositionally biased region" description="Polar residues" evidence="1">
    <location>
        <begin position="1"/>
        <end position="10"/>
    </location>
</feature>
<feature type="region of interest" description="Disordered" evidence="1">
    <location>
        <begin position="397"/>
        <end position="692"/>
    </location>
</feature>
<protein>
    <submittedName>
        <fullName evidence="2">Uncharacterized protein</fullName>
    </submittedName>
</protein>
<keyword evidence="3" id="KW-1185">Reference proteome</keyword>
<gene>
    <name evidence="2" type="ORF">SacxiDRAFT_0770</name>
</gene>
<evidence type="ECO:0000256" key="1">
    <source>
        <dbReference type="SAM" id="MobiDB-lite"/>
    </source>
</evidence>
<dbReference type="HOGENOM" id="CLU_362422_0_0_11"/>
<feature type="region of interest" description="Disordered" evidence="1">
    <location>
        <begin position="718"/>
        <end position="738"/>
    </location>
</feature>
<dbReference type="OrthoDB" id="5165923at2"/>
<sequence>MATTEQTGESATGGRRSAGDGVTGGSASAELLVERASALRVRAPELALILGERAAAVAESSGDNELWVRAESLAVHAKVVLGHRASTVGRAVTALRAAEDAGHPVIAAQLRTDLAVCARSVGAPLTGLAALRPVLTAGGLSSVQRAAALCHLVGCLGTFGRKAELDRVLMEGDRLISRDPRLPDDDRLIARALLRVGVSAHRRRHGDLVSAADAARTGIGFLDELTDPGADGGLARVRLALELVCTLLDRGDADLALEVAEPLLAAPERAASVAPMAWLRSAVATRVHLVNGSAETAARTLREAVHTASRHGLYALTARLWLELAHVEERIGEASEAIQCLYRARSAEHLHTRVSSQARSLLTGAFGAGEQAPVDLAEMVAAAARAASAAAAGTAAPPAQRASSEPVSELAATAGAGQGVPGRSGGRRRADERGGRSRVVLPMLRLAPASGAEETGQRSSATEATAPAARMAEAPAPRTPTEEHVSATEVTAVTPAITDEPVSPVLPVPSATPTTPSPPMPRRRRRKPESDDAETSQSAANTTRHDAEHGSVAARSVLDRLGISPGGGGRRRAADKDGAGEESPGDDGTGKDTPAVAPAPRSESRPAEEPSARPETGERASTSPDAYSWLPRLKLPPSLAPLNEDAVQSAATSSNGTGGDTTPEPGATHAERFSGPGVPYDVPTDDPPPDAGLAELLARALAEHQAGTASAAALVRKLGVDDEQPRVNGKHRGENSEG</sequence>
<dbReference type="EMBL" id="JH636049">
    <property type="protein sequence ID" value="EID53037.1"/>
    <property type="molecule type" value="Genomic_DNA"/>
</dbReference>
<feature type="region of interest" description="Disordered" evidence="1">
    <location>
        <begin position="1"/>
        <end position="23"/>
    </location>
</feature>
<dbReference type="STRING" id="882086.SacxiDRAFT_0770"/>
<reference evidence="2 3" key="1">
    <citation type="submission" date="2012-01" db="EMBL/GenBank/DDBJ databases">
        <title>Improved High-Quality Draft sequence of Saccharomonospora xinjiangensis XJ-54.</title>
        <authorList>
            <consortium name="US DOE Joint Genome Institute"/>
            <person name="Lucas S."/>
            <person name="Han J."/>
            <person name="Lapidus A."/>
            <person name="Cheng J.-F."/>
            <person name="Goodwin L."/>
            <person name="Pitluck S."/>
            <person name="Peters L."/>
            <person name="Mikhailova N."/>
            <person name="Teshima H."/>
            <person name="Detter J.C."/>
            <person name="Han C."/>
            <person name="Tapia R."/>
            <person name="Land M."/>
            <person name="Hauser L."/>
            <person name="Kyrpides N."/>
            <person name="Ivanova N."/>
            <person name="Pagani I."/>
            <person name="Brambilla E.-M."/>
            <person name="Klenk H.-P."/>
            <person name="Woyke T."/>
        </authorList>
    </citation>
    <scope>NUCLEOTIDE SEQUENCE [LARGE SCALE GENOMIC DNA]</scope>
    <source>
        <strain evidence="2 3">XJ-54</strain>
    </source>
</reference>
<dbReference type="eggNOG" id="COG5164">
    <property type="taxonomic scope" value="Bacteria"/>
</dbReference>
<feature type="compositionally biased region" description="Low complexity" evidence="1">
    <location>
        <begin position="461"/>
        <end position="476"/>
    </location>
</feature>
<evidence type="ECO:0000313" key="2">
    <source>
        <dbReference type="EMBL" id="EID53037.1"/>
    </source>
</evidence>
<accession>I0UYT4</accession>
<evidence type="ECO:0000313" key="3">
    <source>
        <dbReference type="Proteomes" id="UP000004691"/>
    </source>
</evidence>
<dbReference type="RefSeq" id="WP_006237147.1">
    <property type="nucleotide sequence ID" value="NZ_JH636049.1"/>
</dbReference>
<proteinExistence type="predicted"/>